<evidence type="ECO:0000313" key="4">
    <source>
        <dbReference type="Proteomes" id="UP001432027"/>
    </source>
</evidence>
<dbReference type="PANTHER" id="PTHR32015:SF9">
    <property type="entry name" value="LIPASE RELATED-RELATED"/>
    <property type="match status" value="1"/>
</dbReference>
<dbReference type="PANTHER" id="PTHR32015">
    <property type="entry name" value="FASTING INDUCED LIPASE"/>
    <property type="match status" value="1"/>
</dbReference>
<dbReference type="EMBL" id="BTSX01000006">
    <property type="protein sequence ID" value="GMT04195.1"/>
    <property type="molecule type" value="Genomic_DNA"/>
</dbReference>
<dbReference type="GO" id="GO:0016042">
    <property type="term" value="P:lipid catabolic process"/>
    <property type="evidence" value="ECO:0007669"/>
    <property type="project" value="InterPro"/>
</dbReference>
<dbReference type="AlphaFoldDB" id="A0AAV5UD12"/>
<keyword evidence="2" id="KW-0732">Signal</keyword>
<dbReference type="InterPro" id="IPR002918">
    <property type="entry name" value="Lipase_EstA/Esterase_EstB"/>
</dbReference>
<feature type="region of interest" description="Disordered" evidence="1">
    <location>
        <begin position="32"/>
        <end position="54"/>
    </location>
</feature>
<dbReference type="Proteomes" id="UP001432027">
    <property type="component" value="Unassembled WGS sequence"/>
</dbReference>
<reference evidence="3" key="1">
    <citation type="submission" date="2023-10" db="EMBL/GenBank/DDBJ databases">
        <title>Genome assembly of Pristionchus species.</title>
        <authorList>
            <person name="Yoshida K."/>
            <person name="Sommer R.J."/>
        </authorList>
    </citation>
    <scope>NUCLEOTIDE SEQUENCE</scope>
    <source>
        <strain evidence="3">RS0144</strain>
    </source>
</reference>
<evidence type="ECO:0000313" key="3">
    <source>
        <dbReference type="EMBL" id="GMT04195.1"/>
    </source>
</evidence>
<dbReference type="GO" id="GO:0016298">
    <property type="term" value="F:lipase activity"/>
    <property type="evidence" value="ECO:0007669"/>
    <property type="project" value="TreeGrafter"/>
</dbReference>
<sequence length="75" mass="7852">MAIAALLLFVAAAAVSHGPFTTDFIKFIEKNPSGTNTPSHHSRATGTFGGRSTANEEISHDPVLFIHGSSESALN</sequence>
<feature type="chain" id="PRO_5043551617" evidence="2">
    <location>
        <begin position="17"/>
        <end position="75"/>
    </location>
</feature>
<gene>
    <name evidence="3" type="ORF">PENTCL1PPCAC_26369</name>
</gene>
<accession>A0AAV5UD12</accession>
<feature type="signal peptide" evidence="2">
    <location>
        <begin position="1"/>
        <end position="16"/>
    </location>
</feature>
<organism evidence="3 4">
    <name type="scientific">Pristionchus entomophagus</name>
    <dbReference type="NCBI Taxonomy" id="358040"/>
    <lineage>
        <taxon>Eukaryota</taxon>
        <taxon>Metazoa</taxon>
        <taxon>Ecdysozoa</taxon>
        <taxon>Nematoda</taxon>
        <taxon>Chromadorea</taxon>
        <taxon>Rhabditida</taxon>
        <taxon>Rhabditina</taxon>
        <taxon>Diplogasteromorpha</taxon>
        <taxon>Diplogasteroidea</taxon>
        <taxon>Neodiplogasteridae</taxon>
        <taxon>Pristionchus</taxon>
    </lineage>
</organism>
<feature type="non-terminal residue" evidence="3">
    <location>
        <position position="75"/>
    </location>
</feature>
<proteinExistence type="predicted"/>
<dbReference type="Gene3D" id="3.40.50.1820">
    <property type="entry name" value="alpha/beta hydrolase"/>
    <property type="match status" value="1"/>
</dbReference>
<evidence type="ECO:0000256" key="2">
    <source>
        <dbReference type="SAM" id="SignalP"/>
    </source>
</evidence>
<comment type="caution">
    <text evidence="3">The sequence shown here is derived from an EMBL/GenBank/DDBJ whole genome shotgun (WGS) entry which is preliminary data.</text>
</comment>
<evidence type="ECO:0000256" key="1">
    <source>
        <dbReference type="SAM" id="MobiDB-lite"/>
    </source>
</evidence>
<name>A0AAV5UD12_9BILA</name>
<dbReference type="InterPro" id="IPR029058">
    <property type="entry name" value="AB_hydrolase_fold"/>
</dbReference>
<keyword evidence="4" id="KW-1185">Reference proteome</keyword>
<protein>
    <submittedName>
        <fullName evidence="3">Uncharacterized protein</fullName>
    </submittedName>
</protein>